<keyword evidence="3" id="KW-0804">Transcription</keyword>
<dbReference type="InterPro" id="IPR036388">
    <property type="entry name" value="WH-like_DNA-bd_sf"/>
</dbReference>
<proteinExistence type="predicted"/>
<dbReference type="SMART" id="SM00895">
    <property type="entry name" value="FCD"/>
    <property type="match status" value="1"/>
</dbReference>
<dbReference type="SMART" id="SM00345">
    <property type="entry name" value="HTH_GNTR"/>
    <property type="match status" value="1"/>
</dbReference>
<name>A0A368T0R2_9ACTN</name>
<keyword evidence="6" id="KW-1185">Reference proteome</keyword>
<dbReference type="PANTHER" id="PTHR43537:SF24">
    <property type="entry name" value="GLUCONATE OPERON TRANSCRIPTIONAL REPRESSOR"/>
    <property type="match status" value="1"/>
</dbReference>
<protein>
    <submittedName>
        <fullName evidence="5">GntR family transcriptional regulator</fullName>
    </submittedName>
</protein>
<dbReference type="AlphaFoldDB" id="A0A368T0R2"/>
<accession>A0A368T0R2</accession>
<dbReference type="InterPro" id="IPR008920">
    <property type="entry name" value="TF_FadR/GntR_C"/>
</dbReference>
<evidence type="ECO:0000313" key="6">
    <source>
        <dbReference type="Proteomes" id="UP000253318"/>
    </source>
</evidence>
<evidence type="ECO:0000313" key="5">
    <source>
        <dbReference type="EMBL" id="RCV53046.1"/>
    </source>
</evidence>
<dbReference type="GO" id="GO:0003700">
    <property type="term" value="F:DNA-binding transcription factor activity"/>
    <property type="evidence" value="ECO:0007669"/>
    <property type="project" value="InterPro"/>
</dbReference>
<organism evidence="5 6">
    <name type="scientific">Marinitenerispora sediminis</name>
    <dbReference type="NCBI Taxonomy" id="1931232"/>
    <lineage>
        <taxon>Bacteria</taxon>
        <taxon>Bacillati</taxon>
        <taxon>Actinomycetota</taxon>
        <taxon>Actinomycetes</taxon>
        <taxon>Streptosporangiales</taxon>
        <taxon>Nocardiopsidaceae</taxon>
        <taxon>Marinitenerispora</taxon>
    </lineage>
</organism>
<dbReference type="PROSITE" id="PS50949">
    <property type="entry name" value="HTH_GNTR"/>
    <property type="match status" value="1"/>
</dbReference>
<comment type="caution">
    <text evidence="5">The sequence shown here is derived from an EMBL/GenBank/DDBJ whole genome shotgun (WGS) entry which is preliminary data.</text>
</comment>
<feature type="domain" description="HTH gntR-type" evidence="4">
    <location>
        <begin position="10"/>
        <end position="77"/>
    </location>
</feature>
<dbReference type="OrthoDB" id="4120783at2"/>
<evidence type="ECO:0000256" key="1">
    <source>
        <dbReference type="ARBA" id="ARBA00023015"/>
    </source>
</evidence>
<dbReference type="InterPro" id="IPR000524">
    <property type="entry name" value="Tscrpt_reg_HTH_GntR"/>
</dbReference>
<dbReference type="Pfam" id="PF00392">
    <property type="entry name" value="GntR"/>
    <property type="match status" value="1"/>
</dbReference>
<evidence type="ECO:0000259" key="4">
    <source>
        <dbReference type="PROSITE" id="PS50949"/>
    </source>
</evidence>
<dbReference type="SUPFAM" id="SSF48008">
    <property type="entry name" value="GntR ligand-binding domain-like"/>
    <property type="match status" value="1"/>
</dbReference>
<dbReference type="PANTHER" id="PTHR43537">
    <property type="entry name" value="TRANSCRIPTIONAL REGULATOR, GNTR FAMILY"/>
    <property type="match status" value="1"/>
</dbReference>
<keyword evidence="1" id="KW-0805">Transcription regulation</keyword>
<dbReference type="Proteomes" id="UP000253318">
    <property type="component" value="Unassembled WGS sequence"/>
</dbReference>
<dbReference type="Gene3D" id="1.10.10.10">
    <property type="entry name" value="Winged helix-like DNA-binding domain superfamily/Winged helix DNA-binding domain"/>
    <property type="match status" value="1"/>
</dbReference>
<dbReference type="PRINTS" id="PR00035">
    <property type="entry name" value="HTHGNTR"/>
</dbReference>
<dbReference type="InterPro" id="IPR036390">
    <property type="entry name" value="WH_DNA-bd_sf"/>
</dbReference>
<dbReference type="SUPFAM" id="SSF46785">
    <property type="entry name" value="Winged helix' DNA-binding domain"/>
    <property type="match status" value="1"/>
</dbReference>
<dbReference type="InterPro" id="IPR011711">
    <property type="entry name" value="GntR_C"/>
</dbReference>
<keyword evidence="2" id="KW-0238">DNA-binding</keyword>
<dbReference type="Gene3D" id="1.20.120.530">
    <property type="entry name" value="GntR ligand-binding domain-like"/>
    <property type="match status" value="1"/>
</dbReference>
<sequence length="217" mass="23938">MCTRRWPVAPSGRERAYAFLKENYLADPDRQGEFINEQEVADRIGVSRTPIREALFLLAAEELVQLIPKRGAYVAPMTGREIGELMELRGMVERHAAERTLARGEPPLAAMRAALEKQAGLRGAEQAREFIAWDHRFHSELVAANGNEMLTKLYDGLRARQIRAGVVAVFSATGRQDAVLDEHERILRALASGDAAAAAAAIDTHLEATLRVLLDTA</sequence>
<evidence type="ECO:0000256" key="2">
    <source>
        <dbReference type="ARBA" id="ARBA00023125"/>
    </source>
</evidence>
<reference evidence="5 6" key="1">
    <citation type="submission" date="2018-04" db="EMBL/GenBank/DDBJ databases">
        <title>Novel actinobacteria from marine sediment.</title>
        <authorList>
            <person name="Ng Z.Y."/>
            <person name="Tan G.Y.A."/>
        </authorList>
    </citation>
    <scope>NUCLEOTIDE SEQUENCE [LARGE SCALE GENOMIC DNA]</scope>
    <source>
        <strain evidence="5 6">TPS81</strain>
    </source>
</reference>
<dbReference type="Pfam" id="PF07729">
    <property type="entry name" value="FCD"/>
    <property type="match status" value="1"/>
</dbReference>
<evidence type="ECO:0000256" key="3">
    <source>
        <dbReference type="ARBA" id="ARBA00023163"/>
    </source>
</evidence>
<gene>
    <name evidence="5" type="ORF">DEF24_21135</name>
</gene>
<dbReference type="EMBL" id="QEIN01000203">
    <property type="protein sequence ID" value="RCV53046.1"/>
    <property type="molecule type" value="Genomic_DNA"/>
</dbReference>
<dbReference type="GO" id="GO:0003677">
    <property type="term" value="F:DNA binding"/>
    <property type="evidence" value="ECO:0007669"/>
    <property type="project" value="UniProtKB-KW"/>
</dbReference>